<gene>
    <name evidence="1" type="ORF">ACFFRE_12185</name>
</gene>
<dbReference type="Proteomes" id="UP001589788">
    <property type="component" value="Unassembled WGS sequence"/>
</dbReference>
<evidence type="ECO:0000313" key="1">
    <source>
        <dbReference type="EMBL" id="MFC0082889.1"/>
    </source>
</evidence>
<keyword evidence="2" id="KW-1185">Reference proteome</keyword>
<dbReference type="EMBL" id="JBHLYQ010000179">
    <property type="protein sequence ID" value="MFC0082889.1"/>
    <property type="molecule type" value="Genomic_DNA"/>
</dbReference>
<protein>
    <submittedName>
        <fullName evidence="1">Uncharacterized protein</fullName>
    </submittedName>
</protein>
<evidence type="ECO:0000313" key="2">
    <source>
        <dbReference type="Proteomes" id="UP001589788"/>
    </source>
</evidence>
<name>A0ABV6C9C9_9ACTN</name>
<reference evidence="1 2" key="1">
    <citation type="submission" date="2024-09" db="EMBL/GenBank/DDBJ databases">
        <authorList>
            <person name="Sun Q."/>
            <person name="Mori K."/>
        </authorList>
    </citation>
    <scope>NUCLEOTIDE SEQUENCE [LARGE SCALE GENOMIC DNA]</scope>
    <source>
        <strain evidence="1 2">JCM 15389</strain>
    </source>
</reference>
<dbReference type="RefSeq" id="WP_248107424.1">
    <property type="nucleotide sequence ID" value="NZ_JAKHEX010000009.1"/>
</dbReference>
<organism evidence="1 2">
    <name type="scientific">Aciditerrimonas ferrireducens</name>
    <dbReference type="NCBI Taxonomy" id="667306"/>
    <lineage>
        <taxon>Bacteria</taxon>
        <taxon>Bacillati</taxon>
        <taxon>Actinomycetota</taxon>
        <taxon>Acidimicrobiia</taxon>
        <taxon>Acidimicrobiales</taxon>
        <taxon>Acidimicrobiaceae</taxon>
        <taxon>Aciditerrimonas</taxon>
    </lineage>
</organism>
<sequence>MKKGRHRRFEEARSLKRSVATASRRCPECGAEPDDEHASWCLAEVDQLEELLGPVSSGRSGFDEDDPLAE</sequence>
<accession>A0ABV6C9C9</accession>
<proteinExistence type="predicted"/>
<comment type="caution">
    <text evidence="1">The sequence shown here is derived from an EMBL/GenBank/DDBJ whole genome shotgun (WGS) entry which is preliminary data.</text>
</comment>